<feature type="compositionally biased region" description="Basic and acidic residues" evidence="1">
    <location>
        <begin position="66"/>
        <end position="79"/>
    </location>
</feature>
<dbReference type="WBParaSite" id="HCON_00097780-00001">
    <property type="protein sequence ID" value="HCON_00097780-00001"/>
    <property type="gene ID" value="HCON_00097780"/>
</dbReference>
<feature type="region of interest" description="Disordered" evidence="1">
    <location>
        <begin position="19"/>
        <end position="79"/>
    </location>
</feature>
<dbReference type="AlphaFoldDB" id="A0A7I5EA16"/>
<protein>
    <submittedName>
        <fullName evidence="3">Ovule protein</fullName>
    </submittedName>
</protein>
<name>A0A7I5EA16_HAECO</name>
<organism evidence="2 3">
    <name type="scientific">Haemonchus contortus</name>
    <name type="common">Barber pole worm</name>
    <dbReference type="NCBI Taxonomy" id="6289"/>
    <lineage>
        <taxon>Eukaryota</taxon>
        <taxon>Metazoa</taxon>
        <taxon>Ecdysozoa</taxon>
        <taxon>Nematoda</taxon>
        <taxon>Chromadorea</taxon>
        <taxon>Rhabditida</taxon>
        <taxon>Rhabditina</taxon>
        <taxon>Rhabditomorpha</taxon>
        <taxon>Strongyloidea</taxon>
        <taxon>Trichostrongylidae</taxon>
        <taxon>Haemonchus</taxon>
    </lineage>
</organism>
<reference evidence="3" key="1">
    <citation type="submission" date="2020-12" db="UniProtKB">
        <authorList>
            <consortium name="WormBaseParasite"/>
        </authorList>
    </citation>
    <scope>IDENTIFICATION</scope>
    <source>
        <strain evidence="3">MHco3</strain>
    </source>
</reference>
<evidence type="ECO:0000313" key="3">
    <source>
        <dbReference type="WBParaSite" id="HCON_00097780-00001"/>
    </source>
</evidence>
<dbReference type="Proteomes" id="UP000025227">
    <property type="component" value="Unplaced"/>
</dbReference>
<accession>A0A7I5EA16</accession>
<proteinExistence type="predicted"/>
<evidence type="ECO:0000313" key="2">
    <source>
        <dbReference type="Proteomes" id="UP000025227"/>
    </source>
</evidence>
<keyword evidence="2" id="KW-1185">Reference proteome</keyword>
<evidence type="ECO:0000256" key="1">
    <source>
        <dbReference type="SAM" id="MobiDB-lite"/>
    </source>
</evidence>
<sequence>SRQDRDLCFRPISTWRSRHTAHTGVRPKREWVTRPSGPARHDDPPRIRVWTMDAQEWPQGHKRSKSSSEKREAEKDRKLSTKLPGHVSLCLCRLCPFHDARVGVSPGLSVLFSLLCLSAYTYVRFVACLSICVLYRNPSCSFLCIHRKC</sequence>